<dbReference type="OrthoDB" id="9806388at2"/>
<evidence type="ECO:0000259" key="1">
    <source>
        <dbReference type="Pfam" id="PF00557"/>
    </source>
</evidence>
<dbReference type="HOGENOM" id="CLU_017266_4_1_9"/>
<keyword evidence="4" id="KW-1185">Reference proteome</keyword>
<dbReference type="SUPFAM" id="SSF55920">
    <property type="entry name" value="Creatinase/aminopeptidase"/>
    <property type="match status" value="1"/>
</dbReference>
<evidence type="ECO:0000313" key="3">
    <source>
        <dbReference type="EMBL" id="EFQ03736.1"/>
    </source>
</evidence>
<dbReference type="Proteomes" id="UP000003195">
    <property type="component" value="Unassembled WGS sequence"/>
</dbReference>
<proteinExistence type="predicted"/>
<dbReference type="RefSeq" id="WP_006942600.1">
    <property type="nucleotide sequence ID" value="NZ_GL538208.1"/>
</dbReference>
<dbReference type="InterPro" id="IPR029149">
    <property type="entry name" value="Creatin/AminoP/Spt16_N"/>
</dbReference>
<dbReference type="InterPro" id="IPR000587">
    <property type="entry name" value="Creatinase_N"/>
</dbReference>
<dbReference type="AlphaFoldDB" id="E2ZD70"/>
<dbReference type="Pfam" id="PF00557">
    <property type="entry name" value="Peptidase_M24"/>
    <property type="match status" value="1"/>
</dbReference>
<dbReference type="InterPro" id="IPR000994">
    <property type="entry name" value="Pept_M24"/>
</dbReference>
<dbReference type="STRING" id="706434.HMPREF9429_01410"/>
<dbReference type="SUPFAM" id="SSF53092">
    <property type="entry name" value="Creatinase/prolidase N-terminal domain"/>
    <property type="match status" value="1"/>
</dbReference>
<reference evidence="3 4" key="1">
    <citation type="submission" date="2010-08" db="EMBL/GenBank/DDBJ databases">
        <authorList>
            <person name="Weinstock G."/>
            <person name="Sodergren E."/>
            <person name="Clifton S."/>
            <person name="Fulton L."/>
            <person name="Fulton B."/>
            <person name="Courtney L."/>
            <person name="Fronick C."/>
            <person name="Harrison M."/>
            <person name="Strong C."/>
            <person name="Farmer C."/>
            <person name="Delahaunty K."/>
            <person name="Markovic C."/>
            <person name="Hall O."/>
            <person name="Minx P."/>
            <person name="Tomlinson C."/>
            <person name="Mitreva M."/>
            <person name="Hou S."/>
            <person name="Chen J."/>
            <person name="Wollam A."/>
            <person name="Pepin K.H."/>
            <person name="Johnson M."/>
            <person name="Bhonagiri V."/>
            <person name="Zhang X."/>
            <person name="Suruliraj S."/>
            <person name="Warren W."/>
            <person name="Chinwalla A."/>
            <person name="Mardis E.R."/>
            <person name="Wilson R.K."/>
        </authorList>
    </citation>
    <scope>NUCLEOTIDE SEQUENCE [LARGE SCALE GENOMIC DNA]</scope>
    <source>
        <strain evidence="3 4">F0359</strain>
    </source>
</reference>
<dbReference type="Gene3D" id="3.90.230.10">
    <property type="entry name" value="Creatinase/methionine aminopeptidase superfamily"/>
    <property type="match status" value="1"/>
</dbReference>
<organism evidence="3 4">
    <name type="scientific">Megasphaera micronuciformis F0359</name>
    <dbReference type="NCBI Taxonomy" id="706434"/>
    <lineage>
        <taxon>Bacteria</taxon>
        <taxon>Bacillati</taxon>
        <taxon>Bacillota</taxon>
        <taxon>Negativicutes</taxon>
        <taxon>Veillonellales</taxon>
        <taxon>Veillonellaceae</taxon>
        <taxon>Megasphaera</taxon>
    </lineage>
</organism>
<comment type="caution">
    <text evidence="3">The sequence shown here is derived from an EMBL/GenBank/DDBJ whole genome shotgun (WGS) entry which is preliminary data.</text>
</comment>
<dbReference type="PANTHER" id="PTHR46112">
    <property type="entry name" value="AMINOPEPTIDASE"/>
    <property type="match status" value="1"/>
</dbReference>
<feature type="domain" description="Creatinase N-terminal" evidence="2">
    <location>
        <begin position="5"/>
        <end position="131"/>
    </location>
</feature>
<dbReference type="EMBL" id="AECS01000038">
    <property type="protein sequence ID" value="EFQ03736.1"/>
    <property type="molecule type" value="Genomic_DNA"/>
</dbReference>
<sequence length="359" mass="39944">MHQNRVNKVLQLMAEQNLTQMLVSDPCAIFYLTGTWIHPGERLLALYLTQSGKHKLFVNELFPFADAVQCDKVWLNDNMDGIGVLADYIEKDKPVAVDKNWPSRFLIGLMDRHAGSAFVNGSEIIDRVRMVKDAEELEIMREASKLCDIGCQKMIDLVKEDYDEETMGKKLGEIWESLGASGHSFDPIVAYGPNGADPHHTTERGVHKKPGDSVVIDIGCVYNSYCSDMTRTVFYKSASAEQKKVYEIVRDANLKAIDKVKPGVTFAELDAAARDYITEKGYGKYFTHRLGHSIGLEDHEVGDVSAVNTDVVVPGRVFSIEPGVYLPGNFGVRVEDLVIATEDGCEVLNHVSKDLTIVE</sequence>
<dbReference type="InterPro" id="IPR036005">
    <property type="entry name" value="Creatinase/aminopeptidase-like"/>
</dbReference>
<evidence type="ECO:0000313" key="4">
    <source>
        <dbReference type="Proteomes" id="UP000003195"/>
    </source>
</evidence>
<accession>E2ZD70</accession>
<gene>
    <name evidence="3" type="ORF">HMPREF9429_01410</name>
</gene>
<dbReference type="CDD" id="cd01092">
    <property type="entry name" value="APP-like"/>
    <property type="match status" value="1"/>
</dbReference>
<dbReference type="eggNOG" id="COG0006">
    <property type="taxonomic scope" value="Bacteria"/>
</dbReference>
<dbReference type="InterPro" id="IPR050659">
    <property type="entry name" value="Peptidase_M24B"/>
</dbReference>
<protein>
    <submittedName>
        <fullName evidence="3">Creatinase</fullName>
    </submittedName>
</protein>
<name>E2ZD70_9FIRM</name>
<dbReference type="Gene3D" id="3.40.350.10">
    <property type="entry name" value="Creatinase/prolidase N-terminal domain"/>
    <property type="match status" value="1"/>
</dbReference>
<dbReference type="Pfam" id="PF01321">
    <property type="entry name" value="Creatinase_N"/>
    <property type="match status" value="1"/>
</dbReference>
<dbReference type="PANTHER" id="PTHR46112:SF3">
    <property type="entry name" value="AMINOPEPTIDASE YPDF"/>
    <property type="match status" value="1"/>
</dbReference>
<evidence type="ECO:0000259" key="2">
    <source>
        <dbReference type="Pfam" id="PF01321"/>
    </source>
</evidence>
<feature type="domain" description="Peptidase M24" evidence="1">
    <location>
        <begin position="138"/>
        <end position="342"/>
    </location>
</feature>